<dbReference type="InterPro" id="IPR011006">
    <property type="entry name" value="CheY-like_superfamily"/>
</dbReference>
<evidence type="ECO:0000256" key="1">
    <source>
        <dbReference type="PROSITE-ProRule" id="PRU00169"/>
    </source>
</evidence>
<evidence type="ECO:0000259" key="3">
    <source>
        <dbReference type="PROSITE" id="PS51832"/>
    </source>
</evidence>
<dbReference type="CDD" id="cd00077">
    <property type="entry name" value="HDc"/>
    <property type="match status" value="1"/>
</dbReference>
<dbReference type="InterPro" id="IPR001789">
    <property type="entry name" value="Sig_transdc_resp-reg_receiver"/>
</dbReference>
<keyword evidence="5" id="KW-1185">Reference proteome</keyword>
<evidence type="ECO:0000259" key="2">
    <source>
        <dbReference type="PROSITE" id="PS50110"/>
    </source>
</evidence>
<organism evidence="4 5">
    <name type="scientific">Magnetofaba australis IT-1</name>
    <dbReference type="NCBI Taxonomy" id="1434232"/>
    <lineage>
        <taxon>Bacteria</taxon>
        <taxon>Pseudomonadati</taxon>
        <taxon>Pseudomonadota</taxon>
        <taxon>Magnetococcia</taxon>
        <taxon>Magnetococcales</taxon>
        <taxon>Magnetococcaceae</taxon>
        <taxon>Magnetofaba</taxon>
    </lineage>
</organism>
<dbReference type="STRING" id="1434232.MAIT1_03558"/>
<dbReference type="SMART" id="SM00471">
    <property type="entry name" value="HDc"/>
    <property type="match status" value="1"/>
</dbReference>
<dbReference type="AlphaFoldDB" id="A0A1Y2K7R0"/>
<gene>
    <name evidence="4" type="ORF">MAIT1_03558</name>
</gene>
<dbReference type="InterPro" id="IPR003607">
    <property type="entry name" value="HD/PDEase_dom"/>
</dbReference>
<comment type="caution">
    <text evidence="4">The sequence shown here is derived from an EMBL/GenBank/DDBJ whole genome shotgun (WGS) entry which is preliminary data.</text>
</comment>
<reference evidence="4 5" key="1">
    <citation type="journal article" date="2016" name="BMC Genomics">
        <title>Combined genomic and structural analyses of a cultured magnetotactic bacterium reveals its niche adaptation to a dynamic environment.</title>
        <authorList>
            <person name="Araujo A.C."/>
            <person name="Morillo V."/>
            <person name="Cypriano J."/>
            <person name="Teixeira L.C."/>
            <person name="Leao P."/>
            <person name="Lyra S."/>
            <person name="Almeida L.G."/>
            <person name="Bazylinski D.A."/>
            <person name="Vasconcellos A.T."/>
            <person name="Abreu F."/>
            <person name="Lins U."/>
        </authorList>
    </citation>
    <scope>NUCLEOTIDE SEQUENCE [LARGE SCALE GENOMIC DNA]</scope>
    <source>
        <strain evidence="4 5">IT-1</strain>
    </source>
</reference>
<feature type="modified residue" description="4-aspartylphosphate" evidence="1">
    <location>
        <position position="53"/>
    </location>
</feature>
<sequence length="332" mass="35998">MPNRPILVVDDEPINLAALRGILSPNYPLICVETGAAALHCARESAPSLILLDIQLPDRDGYAVCAELKQDADTESIPVIFVSSLKDVGDESKGFAVGGVDYIVKPLSPEIVLARVATHLSLVRSQALQKSCQEAITMLAQAGHYNDTDTGAHIWRMAGFSEALAKAAGWSAEQAEQLRLAAPMHDMGKIGIPDAILKAPRKLTAEEWVVMRTHSQIGHQILSESSSGVFKLAAEIALNHHEKWDGSGYPNGLAGEAIPQSARIVAIADVFDALTMARPYKNAWPIEQVVQQIRSEAGTHFDPDLAARFLEIVPQLLSIKAFWDAREQPALH</sequence>
<evidence type="ECO:0000313" key="5">
    <source>
        <dbReference type="Proteomes" id="UP000194003"/>
    </source>
</evidence>
<dbReference type="EMBL" id="LVJN01000018">
    <property type="protein sequence ID" value="OSM05377.1"/>
    <property type="molecule type" value="Genomic_DNA"/>
</dbReference>
<dbReference type="Gene3D" id="3.40.50.2300">
    <property type="match status" value="1"/>
</dbReference>
<feature type="domain" description="HD-GYP" evidence="3">
    <location>
        <begin position="128"/>
        <end position="325"/>
    </location>
</feature>
<name>A0A1Y2K7R0_9PROT</name>
<dbReference type="PROSITE" id="PS50110">
    <property type="entry name" value="RESPONSE_REGULATORY"/>
    <property type="match status" value="1"/>
</dbReference>
<dbReference type="SMART" id="SM00448">
    <property type="entry name" value="REC"/>
    <property type="match status" value="1"/>
</dbReference>
<dbReference type="PANTHER" id="PTHR45228">
    <property type="entry name" value="CYCLIC DI-GMP PHOSPHODIESTERASE TM_0186-RELATED"/>
    <property type="match status" value="1"/>
</dbReference>
<dbReference type="GO" id="GO:0000160">
    <property type="term" value="P:phosphorelay signal transduction system"/>
    <property type="evidence" value="ECO:0007669"/>
    <property type="project" value="InterPro"/>
</dbReference>
<dbReference type="SUPFAM" id="SSF52172">
    <property type="entry name" value="CheY-like"/>
    <property type="match status" value="1"/>
</dbReference>
<dbReference type="Pfam" id="PF13487">
    <property type="entry name" value="HD_5"/>
    <property type="match status" value="1"/>
</dbReference>
<protein>
    <submittedName>
        <fullName evidence="4">Putative response regulator containing a CheY-like receiver domain and an HD-GYP</fullName>
    </submittedName>
</protein>
<dbReference type="InterPro" id="IPR052020">
    <property type="entry name" value="Cyclic_di-GMP/3'3'-cGAMP_PDE"/>
</dbReference>
<keyword evidence="1" id="KW-0597">Phosphoprotein</keyword>
<evidence type="ECO:0000313" key="4">
    <source>
        <dbReference type="EMBL" id="OSM05377.1"/>
    </source>
</evidence>
<feature type="domain" description="Response regulatory" evidence="2">
    <location>
        <begin position="5"/>
        <end position="120"/>
    </location>
</feature>
<dbReference type="OrthoDB" id="9802066at2"/>
<dbReference type="PROSITE" id="PS51832">
    <property type="entry name" value="HD_GYP"/>
    <property type="match status" value="1"/>
</dbReference>
<dbReference type="Proteomes" id="UP000194003">
    <property type="component" value="Unassembled WGS sequence"/>
</dbReference>
<accession>A0A1Y2K7R0</accession>
<dbReference type="InterPro" id="IPR037522">
    <property type="entry name" value="HD_GYP_dom"/>
</dbReference>
<dbReference type="SUPFAM" id="SSF109604">
    <property type="entry name" value="HD-domain/PDEase-like"/>
    <property type="match status" value="1"/>
</dbReference>
<proteinExistence type="predicted"/>
<dbReference type="Gene3D" id="1.10.3210.10">
    <property type="entry name" value="Hypothetical protein af1432"/>
    <property type="match status" value="1"/>
</dbReference>
<dbReference type="Pfam" id="PF00072">
    <property type="entry name" value="Response_reg"/>
    <property type="match status" value="1"/>
</dbReference>
<dbReference type="GO" id="GO:0008081">
    <property type="term" value="F:phosphoric diester hydrolase activity"/>
    <property type="evidence" value="ECO:0007669"/>
    <property type="project" value="UniProtKB-ARBA"/>
</dbReference>
<dbReference type="RefSeq" id="WP_085441994.1">
    <property type="nucleotide sequence ID" value="NZ_LVJN01000018.1"/>
</dbReference>
<dbReference type="PANTHER" id="PTHR45228:SF5">
    <property type="entry name" value="CYCLIC DI-GMP PHOSPHODIESTERASE VC_1348-RELATED"/>
    <property type="match status" value="1"/>
</dbReference>